<name>A0A9P6KB10_9FUNG</name>
<evidence type="ECO:0000313" key="2">
    <source>
        <dbReference type="Proteomes" id="UP000780801"/>
    </source>
</evidence>
<evidence type="ECO:0000313" key="1">
    <source>
        <dbReference type="EMBL" id="KAF9578291.1"/>
    </source>
</evidence>
<dbReference type="Pfam" id="PF12070">
    <property type="entry name" value="SCAI"/>
    <property type="match status" value="1"/>
</dbReference>
<dbReference type="OrthoDB" id="525027at2759"/>
<accession>A0A9P6KB10</accession>
<feature type="non-terminal residue" evidence="1">
    <location>
        <position position="1"/>
    </location>
</feature>
<dbReference type="AlphaFoldDB" id="A0A9P6KB10"/>
<protein>
    <recommendedName>
        <fullName evidence="3">Protein SCAI</fullName>
    </recommendedName>
</protein>
<gene>
    <name evidence="1" type="ORF">BGW38_005994</name>
</gene>
<sequence>FVLENTYGLKRWEVGEIASKIGQLFYHYYLRTSETNYLQESFVFYEAIRERRYFNEILDTKSSAWMIKKLRFYARFTVVCMLLNNRDILPALREELGSIVNEYINVYRAPDAAEWQLVLSEISSFVDSEKRLHPTNSAGAYLPVARRLVASKAISAVLDKDTPQPTKLKLQEAIIVGSSHNQIKFSELTIDMYRMLQSLERELPNAKGAETSVRDSVAGAISIAVTGGTGGNPVDPLSSTSIKEEPIEETINNQRRNTEKMIKRSNPRKYLLYRPTLSQLMVYLATAFKEVASDSAMLLYLSGDGIKRPVTDASGPKGYHGGILTNSRKAADNTDPEQQSFTHCLHPGDILPFTRKPMFMIVDSNNSDVFSEMPRIFYPPFMSLLSPTEYPTSIPGTSPVGGLFTLFLHAPLLAFSFICEIEHISPDTWEQCNGLITQAETKIAELLAVATLAEKPIKRFLQDDFLRQFIIRFALCHAILNAHVAFTEPKHMPSSYPTLPTFVLESPELLSKIRSLAILAKASCFSFEDPEAAPQPPE</sequence>
<reference evidence="1" key="1">
    <citation type="journal article" date="2020" name="Fungal Divers.">
        <title>Resolving the Mortierellaceae phylogeny through synthesis of multi-gene phylogenetics and phylogenomics.</title>
        <authorList>
            <person name="Vandepol N."/>
            <person name="Liber J."/>
            <person name="Desiro A."/>
            <person name="Na H."/>
            <person name="Kennedy M."/>
            <person name="Barry K."/>
            <person name="Grigoriev I.V."/>
            <person name="Miller A.N."/>
            <person name="O'Donnell K."/>
            <person name="Stajich J.E."/>
            <person name="Bonito G."/>
        </authorList>
    </citation>
    <scope>NUCLEOTIDE SEQUENCE</scope>
    <source>
        <strain evidence="1">KOD1015</strain>
    </source>
</reference>
<dbReference type="GO" id="GO:0003714">
    <property type="term" value="F:transcription corepressor activity"/>
    <property type="evidence" value="ECO:0007669"/>
    <property type="project" value="InterPro"/>
</dbReference>
<dbReference type="PANTHER" id="PTHR21243">
    <property type="entry name" value="PROTEIN SCAI"/>
    <property type="match status" value="1"/>
</dbReference>
<keyword evidence="2" id="KW-1185">Reference proteome</keyword>
<dbReference type="GO" id="GO:0006351">
    <property type="term" value="P:DNA-templated transcription"/>
    <property type="evidence" value="ECO:0007669"/>
    <property type="project" value="InterPro"/>
</dbReference>
<comment type="caution">
    <text evidence="1">The sequence shown here is derived from an EMBL/GenBank/DDBJ whole genome shotgun (WGS) entry which is preliminary data.</text>
</comment>
<evidence type="ECO:0008006" key="3">
    <source>
        <dbReference type="Google" id="ProtNLM"/>
    </source>
</evidence>
<proteinExistence type="predicted"/>
<dbReference type="EMBL" id="JAABOA010003814">
    <property type="protein sequence ID" value="KAF9578291.1"/>
    <property type="molecule type" value="Genomic_DNA"/>
</dbReference>
<feature type="non-terminal residue" evidence="1">
    <location>
        <position position="538"/>
    </location>
</feature>
<organism evidence="1 2">
    <name type="scientific">Lunasporangiospora selenospora</name>
    <dbReference type="NCBI Taxonomy" id="979761"/>
    <lineage>
        <taxon>Eukaryota</taxon>
        <taxon>Fungi</taxon>
        <taxon>Fungi incertae sedis</taxon>
        <taxon>Mucoromycota</taxon>
        <taxon>Mortierellomycotina</taxon>
        <taxon>Mortierellomycetes</taxon>
        <taxon>Mortierellales</taxon>
        <taxon>Mortierellaceae</taxon>
        <taxon>Lunasporangiospora</taxon>
    </lineage>
</organism>
<dbReference type="InterPro" id="IPR022709">
    <property type="entry name" value="SCAI"/>
</dbReference>
<dbReference type="Proteomes" id="UP000780801">
    <property type="component" value="Unassembled WGS sequence"/>
</dbReference>